<name>A0AAN7P8P3_9COLE</name>
<evidence type="ECO:0000256" key="1">
    <source>
        <dbReference type="SAM" id="MobiDB-lite"/>
    </source>
</evidence>
<feature type="compositionally biased region" description="Basic and acidic residues" evidence="1">
    <location>
        <begin position="56"/>
        <end position="68"/>
    </location>
</feature>
<organism evidence="2 3">
    <name type="scientific">Aquatica leii</name>
    <dbReference type="NCBI Taxonomy" id="1421715"/>
    <lineage>
        <taxon>Eukaryota</taxon>
        <taxon>Metazoa</taxon>
        <taxon>Ecdysozoa</taxon>
        <taxon>Arthropoda</taxon>
        <taxon>Hexapoda</taxon>
        <taxon>Insecta</taxon>
        <taxon>Pterygota</taxon>
        <taxon>Neoptera</taxon>
        <taxon>Endopterygota</taxon>
        <taxon>Coleoptera</taxon>
        <taxon>Polyphaga</taxon>
        <taxon>Elateriformia</taxon>
        <taxon>Elateroidea</taxon>
        <taxon>Lampyridae</taxon>
        <taxon>Luciolinae</taxon>
        <taxon>Aquatica</taxon>
    </lineage>
</organism>
<sequence length="175" mass="20710">MRAEQSVIYKPYQCDNSRLKTNAKMKMEELVQKHEKSIKPVAVKTNTVERHRKKIKPTEHDTSDEEKVMSSSDDESECDFQFNELDGVPKKHDYVLVDFNTKERKIYYVGKILTDIDENEEYEVSFFRKSEKFEKHFVLPVNLDMSLIKKTDIKMILPDPILHGKTKRQQSFLSF</sequence>
<reference evidence="3" key="1">
    <citation type="submission" date="2023-01" db="EMBL/GenBank/DDBJ databases">
        <title>Key to firefly adult light organ development and bioluminescence: homeobox transcription factors regulate luciferase expression and transportation to peroxisome.</title>
        <authorList>
            <person name="Fu X."/>
        </authorList>
    </citation>
    <scope>NUCLEOTIDE SEQUENCE [LARGE SCALE GENOMIC DNA]</scope>
</reference>
<feature type="region of interest" description="Disordered" evidence="1">
    <location>
        <begin position="47"/>
        <end position="75"/>
    </location>
</feature>
<proteinExistence type="predicted"/>
<evidence type="ECO:0000313" key="2">
    <source>
        <dbReference type="EMBL" id="KAK4877436.1"/>
    </source>
</evidence>
<keyword evidence="3" id="KW-1185">Reference proteome</keyword>
<accession>A0AAN7P8P3</accession>
<dbReference type="EMBL" id="JARPUR010000004">
    <property type="protein sequence ID" value="KAK4877436.1"/>
    <property type="molecule type" value="Genomic_DNA"/>
</dbReference>
<gene>
    <name evidence="2" type="ORF">RN001_009942</name>
</gene>
<comment type="caution">
    <text evidence="2">The sequence shown here is derived from an EMBL/GenBank/DDBJ whole genome shotgun (WGS) entry which is preliminary data.</text>
</comment>
<dbReference type="Proteomes" id="UP001353858">
    <property type="component" value="Unassembled WGS sequence"/>
</dbReference>
<dbReference type="AlphaFoldDB" id="A0AAN7P8P3"/>
<evidence type="ECO:0000313" key="3">
    <source>
        <dbReference type="Proteomes" id="UP001353858"/>
    </source>
</evidence>
<protein>
    <submittedName>
        <fullName evidence="2">Uncharacterized protein</fullName>
    </submittedName>
</protein>